<dbReference type="Proteomes" id="UP000199371">
    <property type="component" value="Unassembled WGS sequence"/>
</dbReference>
<evidence type="ECO:0000256" key="7">
    <source>
        <dbReference type="ARBA" id="ARBA00023277"/>
    </source>
</evidence>
<dbReference type="InterPro" id="IPR014718">
    <property type="entry name" value="GH-type_carb-bd"/>
</dbReference>
<dbReference type="InterPro" id="IPR018052">
    <property type="entry name" value="Ald1_epimerase_CS"/>
</dbReference>
<evidence type="ECO:0000256" key="1">
    <source>
        <dbReference type="ARBA" id="ARBA00001614"/>
    </source>
</evidence>
<evidence type="ECO:0000256" key="9">
    <source>
        <dbReference type="PIRSR" id="PIRSR005096-1"/>
    </source>
</evidence>
<evidence type="ECO:0000256" key="2">
    <source>
        <dbReference type="ARBA" id="ARBA00005028"/>
    </source>
</evidence>
<dbReference type="SUPFAM" id="SSF74650">
    <property type="entry name" value="Galactose mutarotase-like"/>
    <property type="match status" value="1"/>
</dbReference>
<feature type="binding site" evidence="11">
    <location>
        <begin position="184"/>
        <end position="186"/>
    </location>
    <ligand>
        <name>beta-D-galactose</name>
        <dbReference type="ChEBI" id="CHEBI:27667"/>
    </ligand>
</feature>
<protein>
    <recommendedName>
        <fullName evidence="5 8">Aldose 1-epimerase</fullName>
        <ecNumber evidence="4 8">5.1.3.3</ecNumber>
    </recommendedName>
</protein>
<dbReference type="GO" id="GO:0006006">
    <property type="term" value="P:glucose metabolic process"/>
    <property type="evidence" value="ECO:0007669"/>
    <property type="project" value="TreeGrafter"/>
</dbReference>
<sequence>MAALMSVSSRSLTEPALAQTVQLITLDNGNGLTATLSTLGAGIWSVTQLDESGTAAELVLNYQDPAQWATNRYYFGVSIGRVANRIANAAFELDGKQVKLAANEGANQLHGGPEGLGSRFWQYRTEQQADSVAVIFSCQSADGDQGYPGNVALEVCYRLNRDNELSIDYYATTDKLTPLSLTNHCYWNLAAKPGADVLGHTLWLNAGHTLEVNQQLIPNGNLLAVAGTAFDFQQAKTIGRDIAQLTNGYDHFFVLNDFAQSHADKQQPQLAAVLSDPGSGRVMDILTTEAGLQFYSGNFLDGSLNGADGMPLTKFAGLCLETHDYPNAVNLPQFPSILISPAQPYRQRTIYRFYTQRIS</sequence>
<dbReference type="PANTHER" id="PTHR10091:SF0">
    <property type="entry name" value="GALACTOSE MUTAROTASE"/>
    <property type="match status" value="1"/>
</dbReference>
<evidence type="ECO:0000313" key="13">
    <source>
        <dbReference type="Proteomes" id="UP000199371"/>
    </source>
</evidence>
<organism evidence="12 13">
    <name type="scientific">Rheinheimera pacifica</name>
    <dbReference type="NCBI Taxonomy" id="173990"/>
    <lineage>
        <taxon>Bacteria</taxon>
        <taxon>Pseudomonadati</taxon>
        <taxon>Pseudomonadota</taxon>
        <taxon>Gammaproteobacteria</taxon>
        <taxon>Chromatiales</taxon>
        <taxon>Chromatiaceae</taxon>
        <taxon>Rheinheimera</taxon>
    </lineage>
</organism>
<dbReference type="InterPro" id="IPR015443">
    <property type="entry name" value="Aldose_1-epimerase"/>
</dbReference>
<dbReference type="InterPro" id="IPR008183">
    <property type="entry name" value="Aldose_1/G6P_1-epimerase"/>
</dbReference>
<dbReference type="NCBIfam" id="NF008277">
    <property type="entry name" value="PRK11055.1"/>
    <property type="match status" value="1"/>
</dbReference>
<dbReference type="GO" id="GO:0033499">
    <property type="term" value="P:galactose catabolic process via UDP-galactose, Leloir pathway"/>
    <property type="evidence" value="ECO:0007669"/>
    <property type="project" value="TreeGrafter"/>
</dbReference>
<gene>
    <name evidence="12" type="ORF">SAMN05660691_01670</name>
</gene>
<feature type="binding site" evidence="10">
    <location>
        <position position="250"/>
    </location>
    <ligand>
        <name>beta-D-galactose</name>
        <dbReference type="ChEBI" id="CHEBI:27667"/>
    </ligand>
</feature>
<dbReference type="EMBL" id="FNXF01000005">
    <property type="protein sequence ID" value="SEH83550.1"/>
    <property type="molecule type" value="Genomic_DNA"/>
</dbReference>
<comment type="catalytic activity">
    <reaction evidence="1 8">
        <text>alpha-D-glucose = beta-D-glucose</text>
        <dbReference type="Rhea" id="RHEA:10264"/>
        <dbReference type="ChEBI" id="CHEBI:15903"/>
        <dbReference type="ChEBI" id="CHEBI:17925"/>
        <dbReference type="EC" id="5.1.3.3"/>
    </reaction>
</comment>
<dbReference type="PROSITE" id="PS00545">
    <property type="entry name" value="ALDOSE_1_EPIMERASE"/>
    <property type="match status" value="1"/>
</dbReference>
<accession>A0A1H6LC12</accession>
<comment type="similarity">
    <text evidence="3 8">Belongs to the aldose epimerase family.</text>
</comment>
<reference evidence="13" key="1">
    <citation type="submission" date="2016-10" db="EMBL/GenBank/DDBJ databases">
        <authorList>
            <person name="Varghese N."/>
            <person name="Submissions S."/>
        </authorList>
    </citation>
    <scope>NUCLEOTIDE SEQUENCE [LARGE SCALE GENOMIC DNA]</scope>
    <source>
        <strain evidence="13">DSM 17616</strain>
    </source>
</reference>
<proteinExistence type="inferred from homology"/>
<dbReference type="InterPro" id="IPR011013">
    <property type="entry name" value="Gal_mutarotase_sf_dom"/>
</dbReference>
<evidence type="ECO:0000256" key="11">
    <source>
        <dbReference type="PIRSR" id="PIRSR005096-3"/>
    </source>
</evidence>
<dbReference type="InterPro" id="IPR047215">
    <property type="entry name" value="Galactose_mutarotase-like"/>
</dbReference>
<keyword evidence="7 8" id="KW-0119">Carbohydrate metabolism</keyword>
<feature type="active site" description="Proton donor" evidence="9">
    <location>
        <position position="184"/>
    </location>
</feature>
<dbReference type="PIRSF" id="PIRSF005096">
    <property type="entry name" value="GALM"/>
    <property type="match status" value="1"/>
</dbReference>
<keyword evidence="13" id="KW-1185">Reference proteome</keyword>
<evidence type="ECO:0000256" key="10">
    <source>
        <dbReference type="PIRSR" id="PIRSR005096-2"/>
    </source>
</evidence>
<dbReference type="AlphaFoldDB" id="A0A1H6LC12"/>
<evidence type="ECO:0000256" key="4">
    <source>
        <dbReference type="ARBA" id="ARBA00013185"/>
    </source>
</evidence>
<feature type="binding site" evidence="11">
    <location>
        <begin position="84"/>
        <end position="85"/>
    </location>
    <ligand>
        <name>beta-D-galactose</name>
        <dbReference type="ChEBI" id="CHEBI:27667"/>
    </ligand>
</feature>
<dbReference type="CDD" id="cd09019">
    <property type="entry name" value="galactose_mutarotase_like"/>
    <property type="match status" value="1"/>
</dbReference>
<evidence type="ECO:0000256" key="8">
    <source>
        <dbReference type="PIRNR" id="PIRNR005096"/>
    </source>
</evidence>
<feature type="active site" description="Proton acceptor" evidence="9">
    <location>
        <position position="321"/>
    </location>
</feature>
<dbReference type="EC" id="5.1.3.3" evidence="4 8"/>
<dbReference type="Pfam" id="PF01263">
    <property type="entry name" value="Aldose_epim"/>
    <property type="match status" value="1"/>
</dbReference>
<name>A0A1H6LC12_9GAMM</name>
<evidence type="ECO:0000256" key="6">
    <source>
        <dbReference type="ARBA" id="ARBA00023235"/>
    </source>
</evidence>
<evidence type="ECO:0000256" key="3">
    <source>
        <dbReference type="ARBA" id="ARBA00006206"/>
    </source>
</evidence>
<dbReference type="PANTHER" id="PTHR10091">
    <property type="entry name" value="ALDOSE-1-EPIMERASE"/>
    <property type="match status" value="1"/>
</dbReference>
<dbReference type="STRING" id="173990.SAMN05660691_01670"/>
<dbReference type="UniPathway" id="UPA00242"/>
<comment type="pathway">
    <text evidence="2 8">Carbohydrate metabolism; hexose metabolism.</text>
</comment>
<evidence type="ECO:0000313" key="12">
    <source>
        <dbReference type="EMBL" id="SEH83550.1"/>
    </source>
</evidence>
<keyword evidence="6 8" id="KW-0413">Isomerase</keyword>
<dbReference type="GO" id="GO:0030246">
    <property type="term" value="F:carbohydrate binding"/>
    <property type="evidence" value="ECO:0007669"/>
    <property type="project" value="InterPro"/>
</dbReference>
<dbReference type="GO" id="GO:0004034">
    <property type="term" value="F:aldose 1-epimerase activity"/>
    <property type="evidence" value="ECO:0007669"/>
    <property type="project" value="UniProtKB-EC"/>
</dbReference>
<evidence type="ECO:0000256" key="5">
    <source>
        <dbReference type="ARBA" id="ARBA00014165"/>
    </source>
</evidence>
<dbReference type="Gene3D" id="2.70.98.10">
    <property type="match status" value="1"/>
</dbReference>